<evidence type="ECO:0000256" key="9">
    <source>
        <dbReference type="ARBA" id="ARBA00023268"/>
    </source>
</evidence>
<evidence type="ECO:0000256" key="4">
    <source>
        <dbReference type="ARBA" id="ARBA00022679"/>
    </source>
</evidence>
<dbReference type="GO" id="GO:0008033">
    <property type="term" value="P:tRNA processing"/>
    <property type="evidence" value="ECO:0007669"/>
    <property type="project" value="UniProtKB-KW"/>
</dbReference>
<dbReference type="PANTHER" id="PTHR13847:SF283">
    <property type="entry name" value="TRNA 5-METHYLAMINOMETHYL-2-THIOURIDINE BIOSYNTHESIS BIFUNCTIONAL PROTEIN MNMC"/>
    <property type="match status" value="1"/>
</dbReference>
<evidence type="ECO:0000313" key="13">
    <source>
        <dbReference type="Proteomes" id="UP000321523"/>
    </source>
</evidence>
<dbReference type="InterPro" id="IPR006076">
    <property type="entry name" value="FAD-dep_OxRdtase"/>
</dbReference>
<keyword evidence="6" id="KW-0819">tRNA processing</keyword>
<evidence type="ECO:0000259" key="11">
    <source>
        <dbReference type="Pfam" id="PF01266"/>
    </source>
</evidence>
<protein>
    <recommendedName>
        <fullName evidence="11">FAD dependent oxidoreductase domain-containing protein</fullName>
    </recommendedName>
</protein>
<keyword evidence="10" id="KW-0812">Transmembrane</keyword>
<name>A0A512DKH4_9PROT</name>
<keyword evidence="1" id="KW-0963">Cytoplasm</keyword>
<keyword evidence="8" id="KW-0560">Oxidoreductase</keyword>
<dbReference type="Pfam" id="PF01266">
    <property type="entry name" value="DAO"/>
    <property type="match status" value="1"/>
</dbReference>
<dbReference type="Gene3D" id="3.30.9.10">
    <property type="entry name" value="D-Amino Acid Oxidase, subunit A, domain 2"/>
    <property type="match status" value="1"/>
</dbReference>
<evidence type="ECO:0000256" key="2">
    <source>
        <dbReference type="ARBA" id="ARBA00022603"/>
    </source>
</evidence>
<dbReference type="NCBIfam" id="TIGR03197">
    <property type="entry name" value="MnmC_Cterm"/>
    <property type="match status" value="1"/>
</dbReference>
<evidence type="ECO:0000256" key="5">
    <source>
        <dbReference type="ARBA" id="ARBA00022691"/>
    </source>
</evidence>
<dbReference type="GO" id="GO:0005737">
    <property type="term" value="C:cytoplasm"/>
    <property type="evidence" value="ECO:0007669"/>
    <property type="project" value="TreeGrafter"/>
</dbReference>
<evidence type="ECO:0000256" key="8">
    <source>
        <dbReference type="ARBA" id="ARBA00023002"/>
    </source>
</evidence>
<evidence type="ECO:0000256" key="10">
    <source>
        <dbReference type="SAM" id="Phobius"/>
    </source>
</evidence>
<keyword evidence="10" id="KW-1133">Transmembrane helix</keyword>
<keyword evidence="9" id="KW-0511">Multifunctional enzyme</keyword>
<organism evidence="12 13">
    <name type="scientific">Skermanella aerolata</name>
    <dbReference type="NCBI Taxonomy" id="393310"/>
    <lineage>
        <taxon>Bacteria</taxon>
        <taxon>Pseudomonadati</taxon>
        <taxon>Pseudomonadota</taxon>
        <taxon>Alphaproteobacteria</taxon>
        <taxon>Rhodospirillales</taxon>
        <taxon>Azospirillaceae</taxon>
        <taxon>Skermanella</taxon>
    </lineage>
</organism>
<dbReference type="PANTHER" id="PTHR13847">
    <property type="entry name" value="SARCOSINE DEHYDROGENASE-RELATED"/>
    <property type="match status" value="1"/>
</dbReference>
<dbReference type="InterPro" id="IPR036188">
    <property type="entry name" value="FAD/NAD-bd_sf"/>
</dbReference>
<gene>
    <name evidence="12" type="ORF">SAE02_10930</name>
</gene>
<sequence>MSDSRRAALPPWFRPPPPAAFPGHALIIGAGIAGAATAAALIRRGWRVTVAERHGHVAAGASGNPAGIHMPRIVAGCSPERDFHAAAFRHGIAELARLGQAVTRQACGVLQLCAGERQVRQRDAALRSGFLPPDMMRPVGPAEASELAGIPIAGTPIDCQSLWFPQGGWIEPGSLCRALLAGAEVRTGIAVTALRHDGKLWHAHDSLEPADAVILANGIDARMFEQSAWLPLSPRRGQISMVRASERSSRQRCVVSHDGYIIRATSGEHVIGATFDHVEDVIPANRQYAVAADDARNLAQLETRFPGLLDPDCVLGGRASLRAMTTDHLPLTGPVPLVGRFVEDFAGLRHGRLERTFGEAVCHPGLWVIAGLGARGLVTAPLAGELLAAQISGGPWPVGAETAAALHPARFLVRDLKRSKI</sequence>
<dbReference type="AlphaFoldDB" id="A0A512DKH4"/>
<accession>A0A512DKH4</accession>
<keyword evidence="2" id="KW-0489">Methyltransferase</keyword>
<keyword evidence="13" id="KW-1185">Reference proteome</keyword>
<keyword evidence="10" id="KW-0472">Membrane</keyword>
<keyword evidence="7" id="KW-0274">FAD</keyword>
<evidence type="ECO:0000256" key="1">
    <source>
        <dbReference type="ARBA" id="ARBA00022490"/>
    </source>
</evidence>
<evidence type="ECO:0000256" key="3">
    <source>
        <dbReference type="ARBA" id="ARBA00022630"/>
    </source>
</evidence>
<proteinExistence type="predicted"/>
<dbReference type="GO" id="GO:0016645">
    <property type="term" value="F:oxidoreductase activity, acting on the CH-NH group of donors"/>
    <property type="evidence" value="ECO:0007669"/>
    <property type="project" value="InterPro"/>
</dbReference>
<evidence type="ECO:0000313" key="12">
    <source>
        <dbReference type="EMBL" id="GEO36945.1"/>
    </source>
</evidence>
<dbReference type="EMBL" id="BJYZ01000003">
    <property type="protein sequence ID" value="GEO36945.1"/>
    <property type="molecule type" value="Genomic_DNA"/>
</dbReference>
<feature type="transmembrane region" description="Helical" evidence="10">
    <location>
        <begin position="20"/>
        <end position="42"/>
    </location>
</feature>
<dbReference type="SUPFAM" id="SSF51905">
    <property type="entry name" value="FAD/NAD(P)-binding domain"/>
    <property type="match status" value="1"/>
</dbReference>
<keyword evidence="4" id="KW-0808">Transferase</keyword>
<dbReference type="RefSeq" id="WP_052830811.1">
    <property type="nucleotide sequence ID" value="NZ_BJYZ01000003.1"/>
</dbReference>
<keyword evidence="5" id="KW-0949">S-adenosyl-L-methionine</keyword>
<dbReference type="InterPro" id="IPR017610">
    <property type="entry name" value="tRNA_S-uridine_synth_MnmC_C"/>
</dbReference>
<dbReference type="Proteomes" id="UP000321523">
    <property type="component" value="Unassembled WGS sequence"/>
</dbReference>
<comment type="caution">
    <text evidence="12">The sequence shown here is derived from an EMBL/GenBank/DDBJ whole genome shotgun (WGS) entry which is preliminary data.</text>
</comment>
<evidence type="ECO:0000256" key="7">
    <source>
        <dbReference type="ARBA" id="ARBA00022827"/>
    </source>
</evidence>
<reference evidence="12 13" key="1">
    <citation type="submission" date="2019-07" db="EMBL/GenBank/DDBJ databases">
        <title>Whole genome shotgun sequence of Skermanella aerolata NBRC 106429.</title>
        <authorList>
            <person name="Hosoyama A."/>
            <person name="Uohara A."/>
            <person name="Ohji S."/>
            <person name="Ichikawa N."/>
        </authorList>
    </citation>
    <scope>NUCLEOTIDE SEQUENCE [LARGE SCALE GENOMIC DNA]</scope>
    <source>
        <strain evidence="12 13">NBRC 106429</strain>
    </source>
</reference>
<evidence type="ECO:0000256" key="6">
    <source>
        <dbReference type="ARBA" id="ARBA00022694"/>
    </source>
</evidence>
<dbReference type="Gene3D" id="3.50.50.60">
    <property type="entry name" value="FAD/NAD(P)-binding domain"/>
    <property type="match status" value="1"/>
</dbReference>
<dbReference type="GO" id="GO:0008168">
    <property type="term" value="F:methyltransferase activity"/>
    <property type="evidence" value="ECO:0007669"/>
    <property type="project" value="UniProtKB-KW"/>
</dbReference>
<feature type="domain" description="FAD dependent oxidoreductase" evidence="11">
    <location>
        <begin position="25"/>
        <end position="389"/>
    </location>
</feature>
<dbReference type="GO" id="GO:0032259">
    <property type="term" value="P:methylation"/>
    <property type="evidence" value="ECO:0007669"/>
    <property type="project" value="UniProtKB-KW"/>
</dbReference>
<keyword evidence="3" id="KW-0285">Flavoprotein</keyword>